<dbReference type="GO" id="GO:0005759">
    <property type="term" value="C:mitochondrial matrix"/>
    <property type="evidence" value="ECO:0007669"/>
    <property type="project" value="TreeGrafter"/>
</dbReference>
<dbReference type="Pfam" id="PF01722">
    <property type="entry name" value="BolA"/>
    <property type="match status" value="1"/>
</dbReference>
<organism evidence="3">
    <name type="scientific">Chaetomium thermophilum (strain DSM 1495 / CBS 144.50 / IMI 039719)</name>
    <name type="common">Thermochaetoides thermophila</name>
    <dbReference type="NCBI Taxonomy" id="759272"/>
    <lineage>
        <taxon>Eukaryota</taxon>
        <taxon>Fungi</taxon>
        <taxon>Dikarya</taxon>
        <taxon>Ascomycota</taxon>
        <taxon>Pezizomycotina</taxon>
        <taxon>Sordariomycetes</taxon>
        <taxon>Sordariomycetidae</taxon>
        <taxon>Sordariales</taxon>
        <taxon>Chaetomiaceae</taxon>
        <taxon>Thermochaetoides</taxon>
    </lineage>
</organism>
<dbReference type="Gene3D" id="3.30.300.90">
    <property type="entry name" value="BolA-like"/>
    <property type="match status" value="1"/>
</dbReference>
<comment type="similarity">
    <text evidence="1">Belongs to the BolA/IbaG family.</text>
</comment>
<dbReference type="HOGENOM" id="CLU_109462_2_0_1"/>
<accession>G0SCU2</accession>
<dbReference type="PANTHER" id="PTHR46230:SF7">
    <property type="entry name" value="BOLA-LIKE PROTEIN 1"/>
    <property type="match status" value="1"/>
</dbReference>
<proteinExistence type="inferred from homology"/>
<evidence type="ECO:0000256" key="1">
    <source>
        <dbReference type="RuleBase" id="RU003860"/>
    </source>
</evidence>
<protein>
    <submittedName>
        <fullName evidence="2">Bola-like protein</fullName>
    </submittedName>
</protein>
<dbReference type="Proteomes" id="UP000008066">
    <property type="component" value="Unassembled WGS sequence"/>
</dbReference>
<gene>
    <name evidence="2" type="ORF">CTHT_0058430</name>
</gene>
<dbReference type="SUPFAM" id="SSF82657">
    <property type="entry name" value="BolA-like"/>
    <property type="match status" value="1"/>
</dbReference>
<dbReference type="PANTHER" id="PTHR46230">
    <property type="match status" value="1"/>
</dbReference>
<dbReference type="STRING" id="759272.G0SCU2"/>
<dbReference type="AlphaFoldDB" id="G0SCU2"/>
<dbReference type="GO" id="GO:0044572">
    <property type="term" value="P:[4Fe-4S] cluster assembly"/>
    <property type="evidence" value="ECO:0007669"/>
    <property type="project" value="TreeGrafter"/>
</dbReference>
<dbReference type="GeneID" id="18259881"/>
<dbReference type="EMBL" id="GL988045">
    <property type="protein sequence ID" value="EGS19218.1"/>
    <property type="molecule type" value="Genomic_DNA"/>
</dbReference>
<dbReference type="InterPro" id="IPR002634">
    <property type="entry name" value="BolA"/>
</dbReference>
<dbReference type="OrthoDB" id="411584at2759"/>
<dbReference type="OMA" id="CLGGFGK"/>
<dbReference type="PIRSF" id="PIRSF003113">
    <property type="entry name" value="BolA"/>
    <property type="match status" value="1"/>
</dbReference>
<dbReference type="eggNOG" id="KOG2313">
    <property type="taxonomic scope" value="Eukaryota"/>
</dbReference>
<dbReference type="RefSeq" id="XP_006696163.1">
    <property type="nucleotide sequence ID" value="XM_006696100.1"/>
</dbReference>
<evidence type="ECO:0000313" key="3">
    <source>
        <dbReference type="Proteomes" id="UP000008066"/>
    </source>
</evidence>
<dbReference type="InterPro" id="IPR036065">
    <property type="entry name" value="BolA-like_sf"/>
</dbReference>
<sequence>MASKTPVEDAIREKINAALKPTRLEIYNDSHLHRHHQAMVGNTSTETHFRLVITSDAFQSKMQAARHRMVYALLKEEMSREGGIHALQLTTRTPEEDAKLAAQEAAVTCKT</sequence>
<evidence type="ECO:0000313" key="2">
    <source>
        <dbReference type="EMBL" id="EGS19218.1"/>
    </source>
</evidence>
<reference evidence="2 3" key="1">
    <citation type="journal article" date="2011" name="Cell">
        <title>Insight into structure and assembly of the nuclear pore complex by utilizing the genome of a eukaryotic thermophile.</title>
        <authorList>
            <person name="Amlacher S."/>
            <person name="Sarges P."/>
            <person name="Flemming D."/>
            <person name="van Noort V."/>
            <person name="Kunze R."/>
            <person name="Devos D.P."/>
            <person name="Arumugam M."/>
            <person name="Bork P."/>
            <person name="Hurt E."/>
        </authorList>
    </citation>
    <scope>NUCLEOTIDE SEQUENCE [LARGE SCALE GENOMIC DNA]</scope>
    <source>
        <strain evidence="3">DSM 1495 / CBS 144.50 / IMI 039719</strain>
    </source>
</reference>
<keyword evidence="3" id="KW-1185">Reference proteome</keyword>
<name>G0SCU2_CHATD</name>
<dbReference type="KEGG" id="cthr:CTHT_0058430"/>